<sequence>MGDVGAVGGNNVALGSSEVEDDVAGSMPIGGGGGSGTLNTVFGRFFKASMHFWISASQCNGLM</sequence>
<keyword evidence="1" id="KW-1185">Reference proteome</keyword>
<accession>A0A915J823</accession>
<organism evidence="1 2">
    <name type="scientific">Romanomermis culicivorax</name>
    <name type="common">Nematode worm</name>
    <dbReference type="NCBI Taxonomy" id="13658"/>
    <lineage>
        <taxon>Eukaryota</taxon>
        <taxon>Metazoa</taxon>
        <taxon>Ecdysozoa</taxon>
        <taxon>Nematoda</taxon>
        <taxon>Enoplea</taxon>
        <taxon>Dorylaimia</taxon>
        <taxon>Mermithida</taxon>
        <taxon>Mermithoidea</taxon>
        <taxon>Mermithidae</taxon>
        <taxon>Romanomermis</taxon>
    </lineage>
</organism>
<protein>
    <submittedName>
        <fullName evidence="2">Uncharacterized protein</fullName>
    </submittedName>
</protein>
<dbReference type="WBParaSite" id="nRc.2.0.1.t22618-RA">
    <property type="protein sequence ID" value="nRc.2.0.1.t22618-RA"/>
    <property type="gene ID" value="nRc.2.0.1.g22618"/>
</dbReference>
<evidence type="ECO:0000313" key="2">
    <source>
        <dbReference type="WBParaSite" id="nRc.2.0.1.t22618-RA"/>
    </source>
</evidence>
<evidence type="ECO:0000313" key="1">
    <source>
        <dbReference type="Proteomes" id="UP000887565"/>
    </source>
</evidence>
<proteinExistence type="predicted"/>
<dbReference type="Proteomes" id="UP000887565">
    <property type="component" value="Unplaced"/>
</dbReference>
<dbReference type="AlphaFoldDB" id="A0A915J823"/>
<name>A0A915J823_ROMCU</name>
<reference evidence="2" key="1">
    <citation type="submission" date="2022-11" db="UniProtKB">
        <authorList>
            <consortium name="WormBaseParasite"/>
        </authorList>
    </citation>
    <scope>IDENTIFICATION</scope>
</reference>